<dbReference type="InterPro" id="IPR004821">
    <property type="entry name" value="Cyt_trans-like"/>
</dbReference>
<keyword evidence="2 4" id="KW-0548">Nucleotidyltransferase</keyword>
<keyword evidence="5" id="KW-1185">Reference proteome</keyword>
<evidence type="ECO:0000313" key="4">
    <source>
        <dbReference type="EMBL" id="MSV25041.1"/>
    </source>
</evidence>
<dbReference type="SUPFAM" id="SSF52374">
    <property type="entry name" value="Nucleotidylyl transferase"/>
    <property type="match status" value="1"/>
</dbReference>
<name>A0A6I2UZE2_9FIRM</name>
<proteinExistence type="predicted"/>
<accession>A0A6I2UZE2</accession>
<feature type="domain" description="Cytidyltransferase-like" evidence="3">
    <location>
        <begin position="18"/>
        <end position="144"/>
    </location>
</feature>
<dbReference type="Proteomes" id="UP000430222">
    <property type="component" value="Unassembled WGS sequence"/>
</dbReference>
<protein>
    <submittedName>
        <fullName evidence="4">Adenylyltransferase/cytidyltransferase family protein</fullName>
    </submittedName>
</protein>
<organism evidence="4 5">
    <name type="scientific">Selenomonas montiformis</name>
    <dbReference type="NCBI Taxonomy" id="2652285"/>
    <lineage>
        <taxon>Bacteria</taxon>
        <taxon>Bacillati</taxon>
        <taxon>Bacillota</taxon>
        <taxon>Negativicutes</taxon>
        <taxon>Selenomonadales</taxon>
        <taxon>Selenomonadaceae</taxon>
        <taxon>Selenomonas</taxon>
    </lineage>
</organism>
<dbReference type="NCBIfam" id="TIGR00125">
    <property type="entry name" value="cyt_tran_rel"/>
    <property type="match status" value="1"/>
</dbReference>
<dbReference type="InterPro" id="IPR050385">
    <property type="entry name" value="Archaeal_FAD_synthase"/>
</dbReference>
<dbReference type="Gene3D" id="3.40.50.620">
    <property type="entry name" value="HUPs"/>
    <property type="match status" value="1"/>
</dbReference>
<evidence type="ECO:0000259" key="3">
    <source>
        <dbReference type="Pfam" id="PF01467"/>
    </source>
</evidence>
<evidence type="ECO:0000313" key="5">
    <source>
        <dbReference type="Proteomes" id="UP000430222"/>
    </source>
</evidence>
<dbReference type="InterPro" id="IPR014729">
    <property type="entry name" value="Rossmann-like_a/b/a_fold"/>
</dbReference>
<reference evidence="4 5" key="1">
    <citation type="submission" date="2019-08" db="EMBL/GenBank/DDBJ databases">
        <title>In-depth cultivation of the pig gut microbiome towards novel bacterial diversity and tailored functional studies.</title>
        <authorList>
            <person name="Wylensek D."/>
            <person name="Hitch T.C.A."/>
            <person name="Clavel T."/>
        </authorList>
    </citation>
    <scope>NUCLEOTIDE SEQUENCE [LARGE SCALE GENOMIC DNA]</scope>
    <source>
        <strain evidence="5">WCA-380-WT-3B3</strain>
    </source>
</reference>
<evidence type="ECO:0000256" key="2">
    <source>
        <dbReference type="ARBA" id="ARBA00022695"/>
    </source>
</evidence>
<dbReference type="Pfam" id="PF01467">
    <property type="entry name" value="CTP_transf_like"/>
    <property type="match status" value="1"/>
</dbReference>
<dbReference type="EMBL" id="VUNL01000007">
    <property type="protein sequence ID" value="MSV25041.1"/>
    <property type="molecule type" value="Genomic_DNA"/>
</dbReference>
<gene>
    <name evidence="4" type="ORF">FYJ78_07560</name>
</gene>
<sequence>MKISDVVAKHKKYHVGYIAGVFDLFHIGHLNMFKRAKEQCEYLIVGVVPDEDVIASKHTEPFVPFDERIEMVRSCRYVDEAVRIPVGYGDTDVAWRSLHFDVQFSGSDYEHDPVWLRKKEWLEERGSTMVFFPYTQSTSSTKLKKLIAERLI</sequence>
<evidence type="ECO:0000256" key="1">
    <source>
        <dbReference type="ARBA" id="ARBA00022679"/>
    </source>
</evidence>
<dbReference type="GO" id="GO:0016779">
    <property type="term" value="F:nucleotidyltransferase activity"/>
    <property type="evidence" value="ECO:0007669"/>
    <property type="project" value="UniProtKB-KW"/>
</dbReference>
<comment type="caution">
    <text evidence="4">The sequence shown here is derived from an EMBL/GenBank/DDBJ whole genome shotgun (WGS) entry which is preliminary data.</text>
</comment>
<keyword evidence="1 4" id="KW-0808">Transferase</keyword>
<dbReference type="PANTHER" id="PTHR43793">
    <property type="entry name" value="FAD SYNTHASE"/>
    <property type="match status" value="1"/>
</dbReference>
<dbReference type="AlphaFoldDB" id="A0A6I2UZE2"/>
<dbReference type="PANTHER" id="PTHR43793:SF1">
    <property type="entry name" value="FAD SYNTHASE"/>
    <property type="match status" value="1"/>
</dbReference>